<dbReference type="Gene3D" id="1.20.120.1200">
    <property type="entry name" value="NADH-ubiquinone/plastoquinone oxidoreductase chain 6, subunit NuoJ"/>
    <property type="match status" value="1"/>
</dbReference>
<evidence type="ECO:0000256" key="16">
    <source>
        <dbReference type="SAM" id="SignalP"/>
    </source>
</evidence>
<geneLocation type="mitochondrion" evidence="17"/>
<name>A0A068EQE4_9SAUR</name>
<dbReference type="GeneID" id="19908958"/>
<evidence type="ECO:0000256" key="15">
    <source>
        <dbReference type="RuleBase" id="RU004430"/>
    </source>
</evidence>
<dbReference type="PANTHER" id="PTHR11435">
    <property type="entry name" value="NADH UBIQUINONE OXIDOREDUCTASE SUBUNIT ND6"/>
    <property type="match status" value="1"/>
</dbReference>
<comment type="similarity">
    <text evidence="2 15">Belongs to the complex I subunit 6 family.</text>
</comment>
<gene>
    <name evidence="17" type="primary">ND6</name>
</gene>
<dbReference type="EC" id="7.1.1.2" evidence="3 15"/>
<keyword evidence="5 15" id="KW-0813">Transport</keyword>
<evidence type="ECO:0000256" key="12">
    <source>
        <dbReference type="ARBA" id="ARBA00023128"/>
    </source>
</evidence>
<dbReference type="GO" id="GO:0008137">
    <property type="term" value="F:NADH dehydrogenase (ubiquinone) activity"/>
    <property type="evidence" value="ECO:0007669"/>
    <property type="project" value="UniProtKB-UniRule"/>
</dbReference>
<dbReference type="Pfam" id="PF00499">
    <property type="entry name" value="Oxidored_q3"/>
    <property type="match status" value="1"/>
</dbReference>
<accession>A0A068EQE4</accession>
<keyword evidence="6 15" id="KW-0679">Respiratory chain</keyword>
<comment type="subcellular location">
    <subcellularLocation>
        <location evidence="1 15">Mitochondrion membrane</location>
        <topology evidence="1 15">Multi-pass membrane protein</topology>
    </subcellularLocation>
</comment>
<evidence type="ECO:0000256" key="1">
    <source>
        <dbReference type="ARBA" id="ARBA00004225"/>
    </source>
</evidence>
<reference evidence="17" key="1">
    <citation type="journal article" date="2014" name="Mitochondrial DNA">
        <title>Complete mitochondrial genome of Eumeces elegans (Squamata: Scincidae).</title>
        <authorList>
            <person name="Song T."/>
            <person name="Zhang C."/>
            <person name="Huang X."/>
            <person name="Zhang B."/>
        </authorList>
    </citation>
    <scope>NUCLEOTIDE SEQUENCE</scope>
</reference>
<evidence type="ECO:0000256" key="10">
    <source>
        <dbReference type="ARBA" id="ARBA00022989"/>
    </source>
</evidence>
<evidence type="ECO:0000256" key="7">
    <source>
        <dbReference type="ARBA" id="ARBA00022692"/>
    </source>
</evidence>
<keyword evidence="11 15" id="KW-0520">NAD</keyword>
<keyword evidence="7 15" id="KW-0812">Transmembrane</keyword>
<dbReference type="EMBL" id="KJ643142">
    <property type="protein sequence ID" value="AID52472.1"/>
    <property type="molecule type" value="Genomic_DNA"/>
</dbReference>
<comment type="catalytic activity">
    <reaction evidence="14 15">
        <text>a ubiquinone + NADH + 5 H(+)(in) = a ubiquinol + NAD(+) + 4 H(+)(out)</text>
        <dbReference type="Rhea" id="RHEA:29091"/>
        <dbReference type="Rhea" id="RHEA-COMP:9565"/>
        <dbReference type="Rhea" id="RHEA-COMP:9566"/>
        <dbReference type="ChEBI" id="CHEBI:15378"/>
        <dbReference type="ChEBI" id="CHEBI:16389"/>
        <dbReference type="ChEBI" id="CHEBI:17976"/>
        <dbReference type="ChEBI" id="CHEBI:57540"/>
        <dbReference type="ChEBI" id="CHEBI:57945"/>
        <dbReference type="EC" id="7.1.1.2"/>
    </reaction>
</comment>
<dbReference type="InterPro" id="IPR001457">
    <property type="entry name" value="NADH_UbQ/plastoQ_OxRdtase_su6"/>
</dbReference>
<dbReference type="PANTHER" id="PTHR11435:SF1">
    <property type="entry name" value="NADH-UBIQUINONE OXIDOREDUCTASE CHAIN 6"/>
    <property type="match status" value="1"/>
</dbReference>
<keyword evidence="10 15" id="KW-1133">Transmembrane helix</keyword>
<dbReference type="GO" id="GO:0031966">
    <property type="term" value="C:mitochondrial membrane"/>
    <property type="evidence" value="ECO:0007669"/>
    <property type="project" value="UniProtKB-SubCell"/>
</dbReference>
<evidence type="ECO:0000256" key="9">
    <source>
        <dbReference type="ARBA" id="ARBA00022982"/>
    </source>
</evidence>
<evidence type="ECO:0000256" key="14">
    <source>
        <dbReference type="ARBA" id="ARBA00049551"/>
    </source>
</evidence>
<evidence type="ECO:0000256" key="3">
    <source>
        <dbReference type="ARBA" id="ARBA00012944"/>
    </source>
</evidence>
<keyword evidence="15" id="KW-0830">Ubiquinone</keyword>
<keyword evidence="13 15" id="KW-0472">Membrane</keyword>
<feature type="chain" id="PRO_5001650223" description="NADH-ubiquinone oxidoreductase chain 6" evidence="16">
    <location>
        <begin position="19"/>
        <end position="174"/>
    </location>
</feature>
<keyword evidence="16" id="KW-0732">Signal</keyword>
<keyword evidence="9 15" id="KW-0249">Electron transport</keyword>
<sequence length="174" mass="18160">MVYLVFLLSFCLLGGLVAVASNPSPYYGAAGLVVAAAVGCGVLVWLGSSFISLVLFLIYLGGMLVVFAYSVALAADPYPETWGNWSVGLYFIGYTVLVVVLGVVYGGVLVDEGFGVGGVDSVGLFLVRVDFSGVSLLYSWGGWCLLVSGWGLLLALFVALELSRGLVRGGLRAV</sequence>
<feature type="signal peptide" evidence="16">
    <location>
        <begin position="1"/>
        <end position="18"/>
    </location>
</feature>
<keyword evidence="12 15" id="KW-0496">Mitochondrion</keyword>
<evidence type="ECO:0000256" key="8">
    <source>
        <dbReference type="ARBA" id="ARBA00022967"/>
    </source>
</evidence>
<dbReference type="RefSeq" id="YP_009048846.1">
    <property type="nucleotide sequence ID" value="NC_024576.1"/>
</dbReference>
<feature type="transmembrane region" description="Helical" evidence="15">
    <location>
        <begin position="53"/>
        <end position="75"/>
    </location>
</feature>
<evidence type="ECO:0000256" key="6">
    <source>
        <dbReference type="ARBA" id="ARBA00022660"/>
    </source>
</evidence>
<dbReference type="InterPro" id="IPR042106">
    <property type="entry name" value="Nuo/plastoQ_OxRdtase_6_NuoJ"/>
</dbReference>
<evidence type="ECO:0000256" key="2">
    <source>
        <dbReference type="ARBA" id="ARBA00005698"/>
    </source>
</evidence>
<keyword evidence="8 15" id="KW-1278">Translocase</keyword>
<comment type="function">
    <text evidence="15">Core subunit of the mitochondrial membrane respiratory chain NADH dehydrogenase (Complex I) which catalyzes electron transfer from NADH through the respiratory chain, using ubiquinone as an electron acceptor. Essential for the catalytic activity and assembly of complex I.</text>
</comment>
<evidence type="ECO:0000256" key="5">
    <source>
        <dbReference type="ARBA" id="ARBA00022448"/>
    </source>
</evidence>
<dbReference type="AlphaFoldDB" id="A0A068EQE4"/>
<dbReference type="CTD" id="4541"/>
<evidence type="ECO:0000256" key="13">
    <source>
        <dbReference type="ARBA" id="ARBA00023136"/>
    </source>
</evidence>
<protein>
    <recommendedName>
        <fullName evidence="4 15">NADH-ubiquinone oxidoreductase chain 6</fullName>
        <ecNumber evidence="3 15">7.1.1.2</ecNumber>
    </recommendedName>
</protein>
<dbReference type="InterPro" id="IPR050269">
    <property type="entry name" value="ComplexI_Subunit6"/>
</dbReference>
<feature type="transmembrane region" description="Helical" evidence="15">
    <location>
        <begin position="28"/>
        <end position="46"/>
    </location>
</feature>
<evidence type="ECO:0000256" key="11">
    <source>
        <dbReference type="ARBA" id="ARBA00023027"/>
    </source>
</evidence>
<evidence type="ECO:0000313" key="17">
    <source>
        <dbReference type="EMBL" id="AID52472.1"/>
    </source>
</evidence>
<proteinExistence type="inferred from homology"/>
<feature type="transmembrane region" description="Helical" evidence="15">
    <location>
        <begin position="87"/>
        <end position="110"/>
    </location>
</feature>
<feature type="transmembrane region" description="Helical" evidence="15">
    <location>
        <begin position="147"/>
        <end position="167"/>
    </location>
</feature>
<evidence type="ECO:0000256" key="4">
    <source>
        <dbReference type="ARBA" id="ARBA00021095"/>
    </source>
</evidence>
<organism evidence="17">
    <name type="scientific">Plestiodon elegans</name>
    <dbReference type="NCBI Taxonomy" id="463522"/>
    <lineage>
        <taxon>Eukaryota</taxon>
        <taxon>Metazoa</taxon>
        <taxon>Chordata</taxon>
        <taxon>Craniata</taxon>
        <taxon>Vertebrata</taxon>
        <taxon>Euteleostomi</taxon>
        <taxon>Lepidosauria</taxon>
        <taxon>Squamata</taxon>
        <taxon>Bifurcata</taxon>
        <taxon>Unidentata</taxon>
        <taxon>Scinciformata</taxon>
        <taxon>Scincidae</taxon>
        <taxon>Scincinae</taxon>
        <taxon>Plestiodon</taxon>
    </lineage>
</organism>